<evidence type="ECO:0000256" key="2">
    <source>
        <dbReference type="ARBA" id="ARBA00022723"/>
    </source>
</evidence>
<sequence length="227" mass="26255">MKLAIFDFDKTLLQVDTLPFLLSRWRSFRYPAIRYYKVFFSIVFLYIQYKSGIGRLSKSEMKVMAIKRFNRVFKNMTEEQIEVFFEKCAIEARELLNLGVLHELEIAKKKGYHTVLLSGAHSKFIYPIGAFLEMDTVIGTSLNYTNGIVDLEQGINIISGEQKLDKVKEIFQDEKINWKKSMALTDGYSDISLLEAVGNPIAVNPDRHLKKAAKERSWRILDGLSRK</sequence>
<dbReference type="Gene3D" id="3.40.50.1000">
    <property type="entry name" value="HAD superfamily/HAD-like"/>
    <property type="match status" value="1"/>
</dbReference>
<dbReference type="PANTHER" id="PTHR43344:SF13">
    <property type="entry name" value="PHOSPHATASE RV3661-RELATED"/>
    <property type="match status" value="1"/>
</dbReference>
<name>A0A8J8MMK9_9FIRM</name>
<dbReference type="AlphaFoldDB" id="A0A8J8MMK9"/>
<comment type="similarity">
    <text evidence="1">Belongs to the HAD-like hydrolase superfamily. SerB family.</text>
</comment>
<keyword evidence="6" id="KW-1185">Reference proteome</keyword>
<dbReference type="InterPro" id="IPR050582">
    <property type="entry name" value="HAD-like_SerB"/>
</dbReference>
<dbReference type="Gene3D" id="1.20.1440.100">
    <property type="entry name" value="SG protein - dephosphorylation function"/>
    <property type="match status" value="1"/>
</dbReference>
<keyword evidence="3 5" id="KW-0378">Hydrolase</keyword>
<protein>
    <submittedName>
        <fullName evidence="5">Haloacid dehalogenase-like hydrolase</fullName>
    </submittedName>
</protein>
<evidence type="ECO:0000313" key="5">
    <source>
        <dbReference type="EMBL" id="QUI24246.1"/>
    </source>
</evidence>
<dbReference type="NCBIfam" id="TIGR01488">
    <property type="entry name" value="HAD-SF-IB"/>
    <property type="match status" value="1"/>
</dbReference>
<keyword evidence="4" id="KW-0460">Magnesium</keyword>
<proteinExistence type="inferred from homology"/>
<accession>A0A8J8MMK9</accession>
<dbReference type="InterPro" id="IPR036412">
    <property type="entry name" value="HAD-like_sf"/>
</dbReference>
<evidence type="ECO:0000313" key="6">
    <source>
        <dbReference type="Proteomes" id="UP000683246"/>
    </source>
</evidence>
<evidence type="ECO:0000256" key="3">
    <source>
        <dbReference type="ARBA" id="ARBA00022801"/>
    </source>
</evidence>
<keyword evidence="2" id="KW-0479">Metal-binding</keyword>
<reference evidence="5" key="1">
    <citation type="submission" date="2020-07" db="EMBL/GenBank/DDBJ databases">
        <title>Vallitalea pronyensis genome.</title>
        <authorList>
            <person name="Postec A."/>
        </authorList>
    </citation>
    <scope>NUCLEOTIDE SEQUENCE</scope>
    <source>
        <strain evidence="5">FatNI3</strain>
    </source>
</reference>
<dbReference type="InterPro" id="IPR023214">
    <property type="entry name" value="HAD_sf"/>
</dbReference>
<evidence type="ECO:0000256" key="4">
    <source>
        <dbReference type="ARBA" id="ARBA00022842"/>
    </source>
</evidence>
<dbReference type="RefSeq" id="WP_212694940.1">
    <property type="nucleotide sequence ID" value="NZ_CP058649.1"/>
</dbReference>
<dbReference type="GO" id="GO:0046872">
    <property type="term" value="F:metal ion binding"/>
    <property type="evidence" value="ECO:0007669"/>
    <property type="project" value="UniProtKB-KW"/>
</dbReference>
<dbReference type="SUPFAM" id="SSF56784">
    <property type="entry name" value="HAD-like"/>
    <property type="match status" value="1"/>
</dbReference>
<dbReference type="PANTHER" id="PTHR43344">
    <property type="entry name" value="PHOSPHOSERINE PHOSPHATASE"/>
    <property type="match status" value="1"/>
</dbReference>
<dbReference type="EMBL" id="CP058649">
    <property type="protein sequence ID" value="QUI24246.1"/>
    <property type="molecule type" value="Genomic_DNA"/>
</dbReference>
<dbReference type="Proteomes" id="UP000683246">
    <property type="component" value="Chromosome"/>
</dbReference>
<evidence type="ECO:0000256" key="1">
    <source>
        <dbReference type="ARBA" id="ARBA00009184"/>
    </source>
</evidence>
<dbReference type="GO" id="GO:0016787">
    <property type="term" value="F:hydrolase activity"/>
    <property type="evidence" value="ECO:0007669"/>
    <property type="project" value="UniProtKB-KW"/>
</dbReference>
<dbReference type="KEGG" id="vpy:HZI73_18970"/>
<gene>
    <name evidence="5" type="ORF">HZI73_18970</name>
</gene>
<organism evidence="5 6">
    <name type="scientific">Vallitalea pronyensis</name>
    <dbReference type="NCBI Taxonomy" id="1348613"/>
    <lineage>
        <taxon>Bacteria</taxon>
        <taxon>Bacillati</taxon>
        <taxon>Bacillota</taxon>
        <taxon>Clostridia</taxon>
        <taxon>Lachnospirales</taxon>
        <taxon>Vallitaleaceae</taxon>
        <taxon>Vallitalea</taxon>
    </lineage>
</organism>
<dbReference type="Pfam" id="PF12710">
    <property type="entry name" value="HAD"/>
    <property type="match status" value="1"/>
</dbReference>